<dbReference type="InterPro" id="IPR001138">
    <property type="entry name" value="Zn2Cys6_DnaBD"/>
</dbReference>
<dbReference type="STRING" id="1460663.A0A177CX49"/>
<dbReference type="GO" id="GO:0003677">
    <property type="term" value="F:DNA binding"/>
    <property type="evidence" value="ECO:0007669"/>
    <property type="project" value="InterPro"/>
</dbReference>
<dbReference type="GO" id="GO:0005634">
    <property type="term" value="C:nucleus"/>
    <property type="evidence" value="ECO:0007669"/>
    <property type="project" value="UniProtKB-SubCell"/>
</dbReference>
<dbReference type="GO" id="GO:0006351">
    <property type="term" value="P:DNA-templated transcription"/>
    <property type="evidence" value="ECO:0007669"/>
    <property type="project" value="InterPro"/>
</dbReference>
<dbReference type="InterPro" id="IPR036864">
    <property type="entry name" value="Zn2-C6_fun-type_DNA-bd_sf"/>
</dbReference>
<evidence type="ECO:0000256" key="4">
    <source>
        <dbReference type="SAM" id="MobiDB-lite"/>
    </source>
</evidence>
<dbReference type="InParanoid" id="A0A177CX49"/>
<feature type="domain" description="Zn(2)-C6 fungal-type" evidence="5">
    <location>
        <begin position="85"/>
        <end position="117"/>
    </location>
</feature>
<dbReference type="GO" id="GO:0000981">
    <property type="term" value="F:DNA-binding transcription factor activity, RNA polymerase II-specific"/>
    <property type="evidence" value="ECO:0007669"/>
    <property type="project" value="InterPro"/>
</dbReference>
<dbReference type="PROSITE" id="PS50048">
    <property type="entry name" value="ZN2_CY6_FUNGAL_2"/>
    <property type="match status" value="2"/>
</dbReference>
<evidence type="ECO:0000256" key="2">
    <source>
        <dbReference type="ARBA" id="ARBA00022723"/>
    </source>
</evidence>
<accession>A0A177CX49</accession>
<dbReference type="CDD" id="cd12148">
    <property type="entry name" value="fungal_TF_MHR"/>
    <property type="match status" value="1"/>
</dbReference>
<dbReference type="OrthoDB" id="4337792at2759"/>
<dbReference type="EMBL" id="KV441548">
    <property type="protein sequence ID" value="OAG11299.1"/>
    <property type="molecule type" value="Genomic_DNA"/>
</dbReference>
<dbReference type="GeneID" id="28767890"/>
<protein>
    <recommendedName>
        <fullName evidence="5">Zn(2)-C6 fungal-type domain-containing protein</fullName>
    </recommendedName>
</protein>
<name>A0A177CX49_9PLEO</name>
<keyword evidence="2" id="KW-0479">Metal-binding</keyword>
<organism evidence="6 7">
    <name type="scientific">Paraphaeosphaeria sporulosa</name>
    <dbReference type="NCBI Taxonomy" id="1460663"/>
    <lineage>
        <taxon>Eukaryota</taxon>
        <taxon>Fungi</taxon>
        <taxon>Dikarya</taxon>
        <taxon>Ascomycota</taxon>
        <taxon>Pezizomycotina</taxon>
        <taxon>Dothideomycetes</taxon>
        <taxon>Pleosporomycetidae</taxon>
        <taxon>Pleosporales</taxon>
        <taxon>Massarineae</taxon>
        <taxon>Didymosphaeriaceae</taxon>
        <taxon>Paraphaeosphaeria</taxon>
    </lineage>
</organism>
<gene>
    <name evidence="6" type="ORF">CC84DRAFT_1253792</name>
</gene>
<evidence type="ECO:0000313" key="6">
    <source>
        <dbReference type="EMBL" id="OAG11299.1"/>
    </source>
</evidence>
<dbReference type="AlphaFoldDB" id="A0A177CX49"/>
<dbReference type="Proteomes" id="UP000077069">
    <property type="component" value="Unassembled WGS sequence"/>
</dbReference>
<feature type="compositionally biased region" description="Low complexity" evidence="4">
    <location>
        <begin position="54"/>
        <end position="66"/>
    </location>
</feature>
<dbReference type="SUPFAM" id="SSF57701">
    <property type="entry name" value="Zn2/Cys6 DNA-binding domain"/>
    <property type="match status" value="2"/>
</dbReference>
<sequence>MPAREIQTCTRCKDSKRRCDKRKPSCTRCHRAGQTCIYPENAPKENSIEHQTGLLSPSSSSHPSPLETESAPGRLVKKRDRATLSCTRCHRLKVKCDKRQPCCSRCARLGHGRDCMYTHKIEPPTSAGPFVVDGDDAETIVSLWFLRKRGSSHWKILLTRLESLSGLGDPPFQWLSISVRAHMQGDCSKDLALPGNFPFGSTESIPFRSPPEVQRLIESHRHMASSYLESYFALYACTQLFDNSKFQEEVHQFWHTPEKFDLSWLAQYLAVLGLGASATGVEDKVAAELFFASEACLAQTPYMYRSTVANIRTLFLHVQAKQVCYATCWALDASWNVVGLIVRLSIMMGLHRSWIPEPDEMPSIFEERVQRKRLWNAVVKMDIQTSLVTGQASPLPADAFLANALDNIQGLPHNSCDLIPASYPLIYEILTRLNTSMEMISYEEVMHYDTEVRRIMRLAIAAAENESYVMRTTTDIFFRRVLMVLHRYYALDPDAPNIYPTSYWSSLECCLALIVHQRAMMAQCGALPGNVHLVARPFMLDFFAAALTTCIHLLSVDAPLSTTVGSANPIPPRRTIVETLESCLEIFARESSHSVCFGTGYRLMSVVFGLVPKCTA</sequence>
<dbReference type="SMART" id="SM00066">
    <property type="entry name" value="GAL4"/>
    <property type="match status" value="2"/>
</dbReference>
<evidence type="ECO:0000313" key="7">
    <source>
        <dbReference type="Proteomes" id="UP000077069"/>
    </source>
</evidence>
<proteinExistence type="predicted"/>
<dbReference type="RefSeq" id="XP_018041664.1">
    <property type="nucleotide sequence ID" value="XM_018184404.1"/>
</dbReference>
<dbReference type="Gene3D" id="4.10.240.10">
    <property type="entry name" value="Zn(2)-C6 fungal-type DNA-binding domain"/>
    <property type="match status" value="2"/>
</dbReference>
<dbReference type="Pfam" id="PF00172">
    <property type="entry name" value="Zn_clus"/>
    <property type="match status" value="2"/>
</dbReference>
<dbReference type="PANTHER" id="PTHR31001">
    <property type="entry name" value="UNCHARACTERIZED TRANSCRIPTIONAL REGULATORY PROTEIN"/>
    <property type="match status" value="1"/>
</dbReference>
<comment type="subcellular location">
    <subcellularLocation>
        <location evidence="1">Nucleus</location>
    </subcellularLocation>
</comment>
<evidence type="ECO:0000256" key="3">
    <source>
        <dbReference type="ARBA" id="ARBA00023242"/>
    </source>
</evidence>
<dbReference type="CDD" id="cd00067">
    <property type="entry name" value="GAL4"/>
    <property type="match status" value="2"/>
</dbReference>
<feature type="domain" description="Zn(2)-C6 fungal-type" evidence="5">
    <location>
        <begin position="8"/>
        <end position="38"/>
    </location>
</feature>
<dbReference type="InterPro" id="IPR050613">
    <property type="entry name" value="Sec_Metabolite_Reg"/>
</dbReference>
<dbReference type="InterPro" id="IPR007219">
    <property type="entry name" value="XnlR_reg_dom"/>
</dbReference>
<reference evidence="6 7" key="1">
    <citation type="submission" date="2016-05" db="EMBL/GenBank/DDBJ databases">
        <title>Comparative analysis of secretome profiles of manganese(II)-oxidizing ascomycete fungi.</title>
        <authorList>
            <consortium name="DOE Joint Genome Institute"/>
            <person name="Zeiner C.A."/>
            <person name="Purvine S.O."/>
            <person name="Zink E.M."/>
            <person name="Wu S."/>
            <person name="Pasa-Tolic L."/>
            <person name="Chaput D.L."/>
            <person name="Haridas S."/>
            <person name="Grigoriev I.V."/>
            <person name="Santelli C.M."/>
            <person name="Hansel C.M."/>
        </authorList>
    </citation>
    <scope>NUCLEOTIDE SEQUENCE [LARGE SCALE GENOMIC DNA]</scope>
    <source>
        <strain evidence="6 7">AP3s5-JAC2a</strain>
    </source>
</reference>
<dbReference type="SMART" id="SM00906">
    <property type="entry name" value="Fungal_trans"/>
    <property type="match status" value="1"/>
</dbReference>
<keyword evidence="7" id="KW-1185">Reference proteome</keyword>
<dbReference type="PROSITE" id="PS00463">
    <property type="entry name" value="ZN2_CY6_FUNGAL_1"/>
    <property type="match status" value="1"/>
</dbReference>
<dbReference type="GO" id="GO:0008270">
    <property type="term" value="F:zinc ion binding"/>
    <property type="evidence" value="ECO:0007669"/>
    <property type="project" value="InterPro"/>
</dbReference>
<feature type="region of interest" description="Disordered" evidence="4">
    <location>
        <begin position="47"/>
        <end position="72"/>
    </location>
</feature>
<evidence type="ECO:0000259" key="5">
    <source>
        <dbReference type="PROSITE" id="PS50048"/>
    </source>
</evidence>
<evidence type="ECO:0000256" key="1">
    <source>
        <dbReference type="ARBA" id="ARBA00004123"/>
    </source>
</evidence>
<keyword evidence="3" id="KW-0539">Nucleus</keyword>
<dbReference type="Pfam" id="PF04082">
    <property type="entry name" value="Fungal_trans"/>
    <property type="match status" value="1"/>
</dbReference>